<evidence type="ECO:0000256" key="4">
    <source>
        <dbReference type="ARBA" id="ARBA00022763"/>
    </source>
</evidence>
<dbReference type="Proteomes" id="UP000032452">
    <property type="component" value="Unassembled WGS sequence"/>
</dbReference>
<dbReference type="OrthoDB" id="9800855at2"/>
<evidence type="ECO:0000256" key="8">
    <source>
        <dbReference type="ARBA" id="ARBA00023125"/>
    </source>
</evidence>
<evidence type="ECO:0000256" key="5">
    <source>
        <dbReference type="ARBA" id="ARBA00022771"/>
    </source>
</evidence>
<dbReference type="PANTHER" id="PTHR42697:SF1">
    <property type="entry name" value="ENDONUCLEASE 8"/>
    <property type="match status" value="1"/>
</dbReference>
<feature type="domain" description="Formamidopyrimidine-DNA glycosylase catalytic" evidence="15">
    <location>
        <begin position="2"/>
        <end position="95"/>
    </location>
</feature>
<dbReference type="RefSeq" id="WP_045054952.1">
    <property type="nucleotide sequence ID" value="NZ_CAWMDP010000048.1"/>
</dbReference>
<dbReference type="Pfam" id="PF06831">
    <property type="entry name" value="H2TH"/>
    <property type="match status" value="1"/>
</dbReference>
<dbReference type="GO" id="GO:0006284">
    <property type="term" value="P:base-excision repair"/>
    <property type="evidence" value="ECO:0007669"/>
    <property type="project" value="InterPro"/>
</dbReference>
<dbReference type="InterPro" id="IPR012319">
    <property type="entry name" value="FPG_cat"/>
</dbReference>
<keyword evidence="5 13" id="KW-0863">Zinc-finger</keyword>
<dbReference type="Gene3D" id="1.10.8.50">
    <property type="match status" value="1"/>
</dbReference>
<evidence type="ECO:0000256" key="9">
    <source>
        <dbReference type="ARBA" id="ARBA00023204"/>
    </source>
</evidence>
<evidence type="ECO:0000259" key="15">
    <source>
        <dbReference type="PROSITE" id="PS51068"/>
    </source>
</evidence>
<keyword evidence="11" id="KW-0511">Multifunctional enzyme</keyword>
<gene>
    <name evidence="16" type="ORF">UH38_12350</name>
</gene>
<keyword evidence="6" id="KW-0378">Hydrolase</keyword>
<evidence type="ECO:0000256" key="6">
    <source>
        <dbReference type="ARBA" id="ARBA00022801"/>
    </source>
</evidence>
<keyword evidence="10" id="KW-0456">Lyase</keyword>
<keyword evidence="12" id="KW-0326">Glycosidase</keyword>
<dbReference type="STRING" id="1618023.UH38_12350"/>
<dbReference type="Pfam" id="PF01149">
    <property type="entry name" value="Fapy_DNA_glyco"/>
    <property type="match status" value="1"/>
</dbReference>
<dbReference type="InterPro" id="IPR010979">
    <property type="entry name" value="Ribosomal_uS13-like_H2TH"/>
</dbReference>
<reference evidence="16 17" key="1">
    <citation type="submission" date="2015-02" db="EMBL/GenBank/DDBJ databases">
        <title>Draft genome of a novel marine cyanobacterium (Chroococcales) isolated from South Atlantic Ocean.</title>
        <authorList>
            <person name="Rigonato J."/>
            <person name="Alvarenga D.O."/>
            <person name="Branco L.H."/>
            <person name="Varani A.M."/>
            <person name="Brandini F.P."/>
            <person name="Fiore M.F."/>
        </authorList>
    </citation>
    <scope>NUCLEOTIDE SEQUENCE [LARGE SCALE GENOMIC DNA]</scope>
    <source>
        <strain evidence="16 17">CENA595</strain>
    </source>
</reference>
<evidence type="ECO:0000256" key="7">
    <source>
        <dbReference type="ARBA" id="ARBA00022833"/>
    </source>
</evidence>
<dbReference type="GO" id="GO:0003684">
    <property type="term" value="F:damaged DNA binding"/>
    <property type="evidence" value="ECO:0007669"/>
    <property type="project" value="InterPro"/>
</dbReference>
<keyword evidence="7" id="KW-0862">Zinc</keyword>
<dbReference type="PANTHER" id="PTHR42697">
    <property type="entry name" value="ENDONUCLEASE 8"/>
    <property type="match status" value="1"/>
</dbReference>
<dbReference type="SMART" id="SM00898">
    <property type="entry name" value="Fapy_DNA_glyco"/>
    <property type="match status" value="1"/>
</dbReference>
<comment type="caution">
    <text evidence="16">The sequence shown here is derived from an EMBL/GenBank/DDBJ whole genome shotgun (WGS) entry which is preliminary data.</text>
</comment>
<dbReference type="GO" id="GO:0140078">
    <property type="term" value="F:class I DNA-(apurinic or apyrimidinic site) endonuclease activity"/>
    <property type="evidence" value="ECO:0007669"/>
    <property type="project" value="UniProtKB-EC"/>
</dbReference>
<evidence type="ECO:0000256" key="13">
    <source>
        <dbReference type="PROSITE-ProRule" id="PRU00391"/>
    </source>
</evidence>
<dbReference type="InterPro" id="IPR015886">
    <property type="entry name" value="H2TH_FPG"/>
</dbReference>
<comment type="similarity">
    <text evidence="1">Belongs to the FPG family.</text>
</comment>
<organism evidence="16 17">
    <name type="scientific">Aliterella atlantica CENA595</name>
    <dbReference type="NCBI Taxonomy" id="1618023"/>
    <lineage>
        <taxon>Bacteria</taxon>
        <taxon>Bacillati</taxon>
        <taxon>Cyanobacteriota</taxon>
        <taxon>Cyanophyceae</taxon>
        <taxon>Chroococcidiopsidales</taxon>
        <taxon>Aliterellaceae</taxon>
        <taxon>Aliterella</taxon>
    </lineage>
</organism>
<accession>A0A0D8ZT75</accession>
<dbReference type="EC" id="4.2.99.18" evidence="2"/>
<evidence type="ECO:0000256" key="2">
    <source>
        <dbReference type="ARBA" id="ARBA00012720"/>
    </source>
</evidence>
<keyword evidence="8" id="KW-0238">DNA-binding</keyword>
<dbReference type="PROSITE" id="PS51068">
    <property type="entry name" value="FPG_CAT"/>
    <property type="match status" value="1"/>
</dbReference>
<dbReference type="Gene3D" id="3.20.190.10">
    <property type="entry name" value="MutM-like, N-terminal"/>
    <property type="match status" value="1"/>
</dbReference>
<keyword evidence="4" id="KW-0227">DNA damage</keyword>
<evidence type="ECO:0000259" key="14">
    <source>
        <dbReference type="PROSITE" id="PS51066"/>
    </source>
</evidence>
<dbReference type="SUPFAM" id="SSF46946">
    <property type="entry name" value="S13-like H2TH domain"/>
    <property type="match status" value="1"/>
</dbReference>
<dbReference type="GO" id="GO:0000703">
    <property type="term" value="F:oxidized pyrimidine nucleobase lesion DNA N-glycosylase activity"/>
    <property type="evidence" value="ECO:0007669"/>
    <property type="project" value="TreeGrafter"/>
</dbReference>
<evidence type="ECO:0000256" key="11">
    <source>
        <dbReference type="ARBA" id="ARBA00023268"/>
    </source>
</evidence>
<evidence type="ECO:0000256" key="3">
    <source>
        <dbReference type="ARBA" id="ARBA00022723"/>
    </source>
</evidence>
<dbReference type="PROSITE" id="PS51066">
    <property type="entry name" value="ZF_FPG_2"/>
    <property type="match status" value="1"/>
</dbReference>
<evidence type="ECO:0000313" key="16">
    <source>
        <dbReference type="EMBL" id="KJH71572.1"/>
    </source>
</evidence>
<dbReference type="SUPFAM" id="SSF81624">
    <property type="entry name" value="N-terminal domain of MutM-like DNA repair proteins"/>
    <property type="match status" value="1"/>
</dbReference>
<dbReference type="SUPFAM" id="SSF57716">
    <property type="entry name" value="Glucocorticoid receptor-like (DNA-binding domain)"/>
    <property type="match status" value="1"/>
</dbReference>
<dbReference type="SMART" id="SM01232">
    <property type="entry name" value="H2TH"/>
    <property type="match status" value="1"/>
</dbReference>
<dbReference type="EMBL" id="JYON01000011">
    <property type="protein sequence ID" value="KJH71572.1"/>
    <property type="molecule type" value="Genomic_DNA"/>
</dbReference>
<dbReference type="InterPro" id="IPR000214">
    <property type="entry name" value="Znf_DNA_glyclase/AP_lyase"/>
</dbReference>
<dbReference type="AlphaFoldDB" id="A0A0D8ZT75"/>
<feature type="domain" description="FPG-type" evidence="14">
    <location>
        <begin position="251"/>
        <end position="294"/>
    </location>
</feature>
<keyword evidence="3" id="KW-0479">Metal-binding</keyword>
<sequence>MPEGPEVRRFADLVNAALVGKPIVSLTARTRKAKIWLLEHPGVLTQKHVQRVQSRGKYLIGWIESGYYFYSHLMMWGKWITLEAEPTEIDRRERARIVVPDATAILLSAPIFELGIGDPFVEVAALKTLGSDILPYPEQEPFDKLGFITRLLKPENLDRPIGAALLDQQIVAGIGNYLRAEILFDCRLDPWKKVADLTPDDLERLCNTIVLMAQRAYSTGGVTVSPEDRRRLLNDQSLVYRLGSDFGSRHYVFRRTNLPCLRCTTTIRQLRQVTRSDLEEEKTRIIYFCPTCQNTQVELTKARSKKSKMQNI</sequence>
<keyword evidence="17" id="KW-1185">Reference proteome</keyword>
<evidence type="ECO:0000256" key="10">
    <source>
        <dbReference type="ARBA" id="ARBA00023239"/>
    </source>
</evidence>
<proteinExistence type="inferred from homology"/>
<protein>
    <recommendedName>
        <fullName evidence="2">DNA-(apurinic or apyrimidinic site) lyase</fullName>
        <ecNumber evidence="2">4.2.99.18</ecNumber>
    </recommendedName>
</protein>
<dbReference type="InterPro" id="IPR035937">
    <property type="entry name" value="FPG_N"/>
</dbReference>
<keyword evidence="9" id="KW-0234">DNA repair</keyword>
<dbReference type="GO" id="GO:0008270">
    <property type="term" value="F:zinc ion binding"/>
    <property type="evidence" value="ECO:0007669"/>
    <property type="project" value="UniProtKB-KW"/>
</dbReference>
<name>A0A0D8ZT75_9CYAN</name>
<evidence type="ECO:0000256" key="12">
    <source>
        <dbReference type="ARBA" id="ARBA00023295"/>
    </source>
</evidence>
<evidence type="ECO:0000256" key="1">
    <source>
        <dbReference type="ARBA" id="ARBA00009409"/>
    </source>
</evidence>
<evidence type="ECO:0000313" key="17">
    <source>
        <dbReference type="Proteomes" id="UP000032452"/>
    </source>
</evidence>